<dbReference type="Proteomes" id="UP000726777">
    <property type="component" value="Unassembled WGS sequence"/>
</dbReference>
<proteinExistence type="inferred from homology"/>
<sequence>MNIQHMSHQARGWLFLFITLMSLAVGQLLGGAMLLNMVKQPLTLLRPDTLIRTWWAYRHITPMPESIRLGLEMAAVFTVAPMMLIGVYFFSFHNKEELHGSARFANDHDLKTSGLFPTKEERGEHPSLLLGKMDKGRYKNQFVELEGQTFVAVSAPTGSGKGVGFVLPNLVNFRDSVVVVDIKLENFLKTAGFRKAQGQEVFLFAPDGYVTNEEDREQGKLRGHRWNPLHYIRRSETYRVGDILSITATLYPLKGKEDVWPASANKLFTGLTLWMLDTEEQTGIAPSIPYMLNLVGVQGGLKNWMKQQVQRPDISQACKNEFNTYIAYADDTAASVMVNFNTPLLIYADATVAKATSGNDFDFHDLRKKGMSVYVSIQGEIKKFEQLLNLFFEQLISVNTRVLPENDPMLTHQCLLMLDEFTALGKVSQVSTSIGYTRQYNLRYALIYQDYSQLEDTYGKEAAKNIIQNCNSELIYPPSKVDANVEALSKTLGTKTVKVRNHSENRGDKKTKGNSWSYQKRPLMMPHEICELGHKMHPKAPIGTDVLLIKENQRPFIMKKIIYFDEPALQSRVEFSKKHVPDVPYLEEIKIATASA</sequence>
<organism evidence="8 9">
    <name type="scientific">Vibrio parahaemolyticus</name>
    <dbReference type="NCBI Taxonomy" id="670"/>
    <lineage>
        <taxon>Bacteria</taxon>
        <taxon>Pseudomonadati</taxon>
        <taxon>Pseudomonadota</taxon>
        <taxon>Gammaproteobacteria</taxon>
        <taxon>Vibrionales</taxon>
        <taxon>Vibrionaceae</taxon>
        <taxon>Vibrio</taxon>
    </lineage>
</organism>
<evidence type="ECO:0000256" key="4">
    <source>
        <dbReference type="ARBA" id="ARBA00022692"/>
    </source>
</evidence>
<gene>
    <name evidence="8" type="ORF">IB292_22090</name>
</gene>
<dbReference type="AlphaFoldDB" id="A0A9Q3UJ49"/>
<name>A0A9Q3UJ49_VIBPH</name>
<reference evidence="8" key="1">
    <citation type="submission" date="2020-09" db="EMBL/GenBank/DDBJ databases">
        <title>Genome sequence of Vibrio parahaemolyticus isolates.</title>
        <authorList>
            <person name="Hammerl J.A."/>
            <person name="Strauch E."/>
        </authorList>
    </citation>
    <scope>NUCLEOTIDE SEQUENCE</scope>
    <source>
        <strain evidence="8">17-VB00146</strain>
    </source>
</reference>
<protein>
    <submittedName>
        <fullName evidence="8">Type IV secretory system conjugative DNA transfer family protein</fullName>
    </submittedName>
</protein>
<dbReference type="EMBL" id="JACVHL010000029">
    <property type="protein sequence ID" value="MCC3807715.1"/>
    <property type="molecule type" value="Genomic_DNA"/>
</dbReference>
<evidence type="ECO:0000256" key="7">
    <source>
        <dbReference type="SAM" id="Phobius"/>
    </source>
</evidence>
<dbReference type="SUPFAM" id="SSF52540">
    <property type="entry name" value="P-loop containing nucleoside triphosphate hydrolases"/>
    <property type="match status" value="1"/>
</dbReference>
<comment type="caution">
    <text evidence="8">The sequence shown here is derived from an EMBL/GenBank/DDBJ whole genome shotgun (WGS) entry which is preliminary data.</text>
</comment>
<evidence type="ECO:0000256" key="5">
    <source>
        <dbReference type="ARBA" id="ARBA00022989"/>
    </source>
</evidence>
<dbReference type="InterPro" id="IPR027417">
    <property type="entry name" value="P-loop_NTPase"/>
</dbReference>
<dbReference type="Pfam" id="PF02534">
    <property type="entry name" value="T4SS-DNA_transf"/>
    <property type="match status" value="1"/>
</dbReference>
<evidence type="ECO:0000256" key="6">
    <source>
        <dbReference type="ARBA" id="ARBA00023136"/>
    </source>
</evidence>
<evidence type="ECO:0000256" key="3">
    <source>
        <dbReference type="ARBA" id="ARBA00022475"/>
    </source>
</evidence>
<feature type="transmembrane region" description="Helical" evidence="7">
    <location>
        <begin position="12"/>
        <end position="35"/>
    </location>
</feature>
<dbReference type="InterPro" id="IPR051539">
    <property type="entry name" value="T4SS-coupling_protein"/>
</dbReference>
<evidence type="ECO:0000313" key="9">
    <source>
        <dbReference type="Proteomes" id="UP000726777"/>
    </source>
</evidence>
<dbReference type="RefSeq" id="WP_208894634.1">
    <property type="nucleotide sequence ID" value="NZ_CP066164.1"/>
</dbReference>
<dbReference type="PANTHER" id="PTHR37937">
    <property type="entry name" value="CONJUGATIVE TRANSFER: DNA TRANSPORT"/>
    <property type="match status" value="1"/>
</dbReference>
<dbReference type="CDD" id="cd01127">
    <property type="entry name" value="TrwB_TraG_TraD_VirD4"/>
    <property type="match status" value="1"/>
</dbReference>
<accession>A0A9Q3UJ49</accession>
<dbReference type="Gene3D" id="3.40.50.300">
    <property type="entry name" value="P-loop containing nucleotide triphosphate hydrolases"/>
    <property type="match status" value="1"/>
</dbReference>
<dbReference type="InterPro" id="IPR003688">
    <property type="entry name" value="TraG/VirD4"/>
</dbReference>
<keyword evidence="5 7" id="KW-1133">Transmembrane helix</keyword>
<dbReference type="PANTHER" id="PTHR37937:SF1">
    <property type="entry name" value="CONJUGATIVE TRANSFER: DNA TRANSPORT"/>
    <property type="match status" value="1"/>
</dbReference>
<comment type="similarity">
    <text evidence="2">Belongs to the VirD4/TraG family.</text>
</comment>
<keyword evidence="6 7" id="KW-0472">Membrane</keyword>
<evidence type="ECO:0000256" key="2">
    <source>
        <dbReference type="ARBA" id="ARBA00008806"/>
    </source>
</evidence>
<keyword evidence="4 7" id="KW-0812">Transmembrane</keyword>
<dbReference type="GO" id="GO:0005886">
    <property type="term" value="C:plasma membrane"/>
    <property type="evidence" value="ECO:0007669"/>
    <property type="project" value="UniProtKB-SubCell"/>
</dbReference>
<evidence type="ECO:0000313" key="8">
    <source>
        <dbReference type="EMBL" id="MCC3807715.1"/>
    </source>
</evidence>
<keyword evidence="3" id="KW-1003">Cell membrane</keyword>
<evidence type="ECO:0000256" key="1">
    <source>
        <dbReference type="ARBA" id="ARBA00004651"/>
    </source>
</evidence>
<comment type="subcellular location">
    <subcellularLocation>
        <location evidence="1">Cell membrane</location>
        <topology evidence="1">Multi-pass membrane protein</topology>
    </subcellularLocation>
</comment>